<comment type="function">
    <text evidence="9">Site-specific tyrosine recombinase, which acts by catalyzing the cutting and rejoining of the recombining DNA molecules. The XerC-XerD complex is essential to convert dimers of the bacterial chromosome into monomers to permit their segregation at cell division. It also contributes to the segregational stability of plasmids.</text>
</comment>
<dbReference type="Pfam" id="PF02899">
    <property type="entry name" value="Phage_int_SAM_1"/>
    <property type="match status" value="1"/>
</dbReference>
<dbReference type="Gene3D" id="1.10.443.10">
    <property type="entry name" value="Intergrase catalytic core"/>
    <property type="match status" value="1"/>
</dbReference>
<dbReference type="Gene3D" id="1.10.150.130">
    <property type="match status" value="1"/>
</dbReference>
<dbReference type="CDD" id="cd00798">
    <property type="entry name" value="INT_XerDC_C"/>
    <property type="match status" value="1"/>
</dbReference>
<proteinExistence type="inferred from homology"/>
<dbReference type="Proteomes" id="UP001500227">
    <property type="component" value="Unassembled WGS sequence"/>
</dbReference>
<dbReference type="InterPro" id="IPR010998">
    <property type="entry name" value="Integrase_recombinase_N"/>
</dbReference>
<feature type="active site" description="O-(3'-phospho-DNA)-tyrosine intermediate" evidence="9">
    <location>
        <position position="277"/>
    </location>
</feature>
<dbReference type="PANTHER" id="PTHR30349:SF81">
    <property type="entry name" value="TYROSINE RECOMBINASE XERC"/>
    <property type="match status" value="1"/>
</dbReference>
<dbReference type="InterPro" id="IPR013762">
    <property type="entry name" value="Integrase-like_cat_sf"/>
</dbReference>
<dbReference type="InterPro" id="IPR050090">
    <property type="entry name" value="Tyrosine_recombinase_XerCD"/>
</dbReference>
<keyword evidence="3 9" id="KW-0132">Cell division</keyword>
<protein>
    <recommendedName>
        <fullName evidence="9">Tyrosine recombinase XerC</fullName>
    </recommendedName>
</protein>
<keyword evidence="7 9" id="KW-0233">DNA recombination</keyword>
<comment type="caution">
    <text evidence="12">The sequence shown here is derived from an EMBL/GenBank/DDBJ whole genome shotgun (WGS) entry which is preliminary data.</text>
</comment>
<evidence type="ECO:0000256" key="2">
    <source>
        <dbReference type="ARBA" id="ARBA00022490"/>
    </source>
</evidence>
<evidence type="ECO:0000256" key="3">
    <source>
        <dbReference type="ARBA" id="ARBA00022618"/>
    </source>
</evidence>
<sequence>MAFIEAFIRFLRQQALSEHTLAAYLRDLQQLKHWLDQQPFSQDLTQVSTEQLQAWLNDPTANASPSTVNRRIASIKKFFHWLCDQDPTYHNPAESLRPLKITTTPSEPLTHADIDALLQAPNTQQRLGLRDKSMLELLYATGMRVSELVALRLEQLDLAQGVLRVIHPNPHSIQERLIPIGEDAKYWLERYLLHARPLILRQRQSDAVFISTQGKAMTRQGFWLIIKKYAQQAQLTQDLSPHSLRHAFASHLLNNGADVAMVQLLLGHKNPSTTQIYSHITRERLRQLHALHHPRA</sequence>
<dbReference type="SUPFAM" id="SSF56349">
    <property type="entry name" value="DNA breaking-rejoining enzymes"/>
    <property type="match status" value="1"/>
</dbReference>
<dbReference type="InterPro" id="IPR044068">
    <property type="entry name" value="CB"/>
</dbReference>
<evidence type="ECO:0000256" key="9">
    <source>
        <dbReference type="HAMAP-Rule" id="MF_01808"/>
    </source>
</evidence>
<feature type="domain" description="Core-binding (CB)" evidence="11">
    <location>
        <begin position="1"/>
        <end position="83"/>
    </location>
</feature>
<reference evidence="13" key="1">
    <citation type="journal article" date="2019" name="Int. J. Syst. Evol. Microbiol.">
        <title>The Global Catalogue of Microorganisms (GCM) 10K type strain sequencing project: providing services to taxonomists for standard genome sequencing and annotation.</title>
        <authorList>
            <consortium name="The Broad Institute Genomics Platform"/>
            <consortium name="The Broad Institute Genome Sequencing Center for Infectious Disease"/>
            <person name="Wu L."/>
            <person name="Ma J."/>
        </authorList>
    </citation>
    <scope>NUCLEOTIDE SEQUENCE [LARGE SCALE GENOMIC DNA]</scope>
    <source>
        <strain evidence="13">JCM 18423</strain>
    </source>
</reference>
<evidence type="ECO:0000256" key="8">
    <source>
        <dbReference type="ARBA" id="ARBA00023306"/>
    </source>
</evidence>
<feature type="domain" description="Tyr recombinase" evidence="10">
    <location>
        <begin position="104"/>
        <end position="290"/>
    </location>
</feature>
<evidence type="ECO:0000313" key="13">
    <source>
        <dbReference type="Proteomes" id="UP001500227"/>
    </source>
</evidence>
<name>A0ABP9M188_9BURK</name>
<evidence type="ECO:0000256" key="6">
    <source>
        <dbReference type="ARBA" id="ARBA00023125"/>
    </source>
</evidence>
<organism evidence="12 13">
    <name type="scientific">Paenalcaligenes hermetiae</name>
    <dbReference type="NCBI Taxonomy" id="1157987"/>
    <lineage>
        <taxon>Bacteria</taxon>
        <taxon>Pseudomonadati</taxon>
        <taxon>Pseudomonadota</taxon>
        <taxon>Betaproteobacteria</taxon>
        <taxon>Burkholderiales</taxon>
        <taxon>Alcaligenaceae</taxon>
        <taxon>Paenalcaligenes</taxon>
    </lineage>
</organism>
<dbReference type="PROSITE" id="PS51898">
    <property type="entry name" value="TYR_RECOMBINASE"/>
    <property type="match status" value="1"/>
</dbReference>
<dbReference type="Pfam" id="PF00589">
    <property type="entry name" value="Phage_integrase"/>
    <property type="match status" value="1"/>
</dbReference>
<comment type="subunit">
    <text evidence="9">Forms a cyclic heterotetrameric complex composed of two molecules of XerC and two molecules of XerD.</text>
</comment>
<dbReference type="PROSITE" id="PS51900">
    <property type="entry name" value="CB"/>
    <property type="match status" value="1"/>
</dbReference>
<evidence type="ECO:0000259" key="11">
    <source>
        <dbReference type="PROSITE" id="PS51900"/>
    </source>
</evidence>
<feature type="active site" evidence="9">
    <location>
        <position position="242"/>
    </location>
</feature>
<evidence type="ECO:0000313" key="12">
    <source>
        <dbReference type="EMBL" id="GAA5088895.1"/>
    </source>
</evidence>
<comment type="similarity">
    <text evidence="9">Belongs to the 'phage' integrase family. XerC subfamily.</text>
</comment>
<evidence type="ECO:0000259" key="10">
    <source>
        <dbReference type="PROSITE" id="PS51898"/>
    </source>
</evidence>
<feature type="active site" evidence="9">
    <location>
        <position position="245"/>
    </location>
</feature>
<evidence type="ECO:0000256" key="7">
    <source>
        <dbReference type="ARBA" id="ARBA00023172"/>
    </source>
</evidence>
<comment type="caution">
    <text evidence="9">Lacks conserved residue(s) required for the propagation of feature annotation.</text>
</comment>
<accession>A0ABP9M188</accession>
<evidence type="ECO:0000256" key="4">
    <source>
        <dbReference type="ARBA" id="ARBA00022829"/>
    </source>
</evidence>
<dbReference type="HAMAP" id="MF_01808">
    <property type="entry name" value="Recomb_XerC_XerD"/>
    <property type="match status" value="1"/>
</dbReference>
<evidence type="ECO:0000256" key="1">
    <source>
        <dbReference type="ARBA" id="ARBA00004496"/>
    </source>
</evidence>
<dbReference type="PANTHER" id="PTHR30349">
    <property type="entry name" value="PHAGE INTEGRASE-RELATED"/>
    <property type="match status" value="1"/>
</dbReference>
<comment type="subcellular location">
    <subcellularLocation>
        <location evidence="1 9">Cytoplasm</location>
    </subcellularLocation>
</comment>
<gene>
    <name evidence="12" type="primary">xerD</name>
    <name evidence="9" type="synonym">xerC</name>
    <name evidence="12" type="ORF">GCM10023337_11080</name>
</gene>
<dbReference type="InterPro" id="IPR002104">
    <property type="entry name" value="Integrase_catalytic"/>
</dbReference>
<keyword evidence="2 9" id="KW-0963">Cytoplasm</keyword>
<keyword evidence="4 9" id="KW-0159">Chromosome partition</keyword>
<keyword evidence="13" id="KW-1185">Reference proteome</keyword>
<feature type="active site" evidence="9">
    <location>
        <position position="144"/>
    </location>
</feature>
<evidence type="ECO:0000256" key="5">
    <source>
        <dbReference type="ARBA" id="ARBA00022908"/>
    </source>
</evidence>
<dbReference type="InterPro" id="IPR004107">
    <property type="entry name" value="Integrase_SAM-like_N"/>
</dbReference>
<dbReference type="EMBL" id="BAABKD010000008">
    <property type="protein sequence ID" value="GAA5088895.1"/>
    <property type="molecule type" value="Genomic_DNA"/>
</dbReference>
<keyword evidence="6 9" id="KW-0238">DNA-binding</keyword>
<keyword evidence="5 9" id="KW-0229">DNA integration</keyword>
<feature type="active site" evidence="9">
    <location>
        <position position="268"/>
    </location>
</feature>
<keyword evidence="8 9" id="KW-0131">Cell cycle</keyword>
<dbReference type="InterPro" id="IPR023009">
    <property type="entry name" value="Tyrosine_recombinase_XerC/XerD"/>
</dbReference>
<dbReference type="NCBIfam" id="NF001399">
    <property type="entry name" value="PRK00283.1"/>
    <property type="match status" value="1"/>
</dbReference>
<dbReference type="InterPro" id="IPR011010">
    <property type="entry name" value="DNA_brk_join_enz"/>
</dbReference>